<dbReference type="AlphaFoldDB" id="A0A411YJD0"/>
<feature type="region of interest" description="Disordered" evidence="2">
    <location>
        <begin position="102"/>
        <end position="129"/>
    </location>
</feature>
<dbReference type="EMBL" id="CP036402">
    <property type="protein sequence ID" value="QBI21398.1"/>
    <property type="molecule type" value="Genomic_DNA"/>
</dbReference>
<feature type="region of interest" description="Disordered" evidence="2">
    <location>
        <begin position="48"/>
        <end position="84"/>
    </location>
</feature>
<proteinExistence type="predicted"/>
<sequence>MAGPMQVTPQLRPCADGGTNGGDIMRCTLILASGLLLLTGAACAPDEDEEVAEATNGDESAEQAFEEGYEEGYEDGYGDAEEEAEEAIDTAYNEGYSDAEEEFAELPEDDADEAEDDEANEDGPGPSDDADVLVEVLEFYEPDESEPMIDQANQFNDPPQDGHRFVLILVEVTNQSDEPLDAWDLIFEIEGPEAVVYNEGGCGVTPGPDLADVSSISTGGSQQGHVCFEMREADATAEGERDLSAGIWEHDGRVPEWVE</sequence>
<organism evidence="3 4">
    <name type="scientific">Egibacter rhizosphaerae</name>
    <dbReference type="NCBI Taxonomy" id="1670831"/>
    <lineage>
        <taxon>Bacteria</taxon>
        <taxon>Bacillati</taxon>
        <taxon>Actinomycetota</taxon>
        <taxon>Nitriliruptoria</taxon>
        <taxon>Egibacterales</taxon>
        <taxon>Egibacteraceae</taxon>
        <taxon>Egibacter</taxon>
    </lineage>
</organism>
<evidence type="ECO:0000313" key="4">
    <source>
        <dbReference type="Proteomes" id="UP000291469"/>
    </source>
</evidence>
<name>A0A411YJD0_9ACTN</name>
<accession>A0A411YJD0</accession>
<dbReference type="KEGG" id="erz:ER308_18720"/>
<dbReference type="Proteomes" id="UP000291469">
    <property type="component" value="Chromosome"/>
</dbReference>
<gene>
    <name evidence="3" type="ORF">ER308_18720</name>
</gene>
<dbReference type="Gene3D" id="2.60.40.1240">
    <property type="match status" value="1"/>
</dbReference>
<feature type="compositionally biased region" description="Acidic residues" evidence="2">
    <location>
        <begin position="102"/>
        <end position="121"/>
    </location>
</feature>
<keyword evidence="1" id="KW-0732">Signal</keyword>
<evidence type="ECO:0000256" key="1">
    <source>
        <dbReference type="ARBA" id="ARBA00022729"/>
    </source>
</evidence>
<evidence type="ECO:0000313" key="3">
    <source>
        <dbReference type="EMBL" id="QBI21398.1"/>
    </source>
</evidence>
<feature type="compositionally biased region" description="Acidic residues" evidence="2">
    <location>
        <begin position="59"/>
        <end position="84"/>
    </location>
</feature>
<protein>
    <recommendedName>
        <fullName evidence="5">DUF4352 domain-containing protein</fullName>
    </recommendedName>
</protein>
<evidence type="ECO:0000256" key="2">
    <source>
        <dbReference type="SAM" id="MobiDB-lite"/>
    </source>
</evidence>
<evidence type="ECO:0008006" key="5">
    <source>
        <dbReference type="Google" id="ProtNLM"/>
    </source>
</evidence>
<dbReference type="InterPro" id="IPR029050">
    <property type="entry name" value="Immunoprotect_excell_Ig-like"/>
</dbReference>
<dbReference type="OrthoDB" id="4424518at2"/>
<reference evidence="3 4" key="1">
    <citation type="submission" date="2019-01" db="EMBL/GenBank/DDBJ databases">
        <title>Egibacter rhizosphaerae EGI 80759T.</title>
        <authorList>
            <person name="Chen D.-D."/>
            <person name="Tian Y."/>
            <person name="Jiao J.-Y."/>
            <person name="Zhang X.-T."/>
            <person name="Zhang Y.-G."/>
            <person name="Zhang Y."/>
            <person name="Xiao M."/>
            <person name="Shu W.-S."/>
            <person name="Li W.-J."/>
        </authorList>
    </citation>
    <scope>NUCLEOTIDE SEQUENCE [LARGE SCALE GENOMIC DNA]</scope>
    <source>
        <strain evidence="3 4">EGI 80759</strain>
    </source>
</reference>
<keyword evidence="4" id="KW-1185">Reference proteome</keyword>
<dbReference type="RefSeq" id="WP_131156390.1">
    <property type="nucleotide sequence ID" value="NZ_CP036402.1"/>
</dbReference>